<dbReference type="EMBL" id="JBHSAO010000008">
    <property type="protein sequence ID" value="MFC4024643.1"/>
    <property type="molecule type" value="Genomic_DNA"/>
</dbReference>
<organism evidence="1 2">
    <name type="scientific">Oceanobacillus longus</name>
    <dbReference type="NCBI Taxonomy" id="930120"/>
    <lineage>
        <taxon>Bacteria</taxon>
        <taxon>Bacillati</taxon>
        <taxon>Bacillota</taxon>
        <taxon>Bacilli</taxon>
        <taxon>Bacillales</taxon>
        <taxon>Bacillaceae</taxon>
        <taxon>Oceanobacillus</taxon>
    </lineage>
</organism>
<proteinExistence type="predicted"/>
<comment type="caution">
    <text evidence="1">The sequence shown here is derived from an EMBL/GenBank/DDBJ whole genome shotgun (WGS) entry which is preliminary data.</text>
</comment>
<dbReference type="Proteomes" id="UP001595772">
    <property type="component" value="Unassembled WGS sequence"/>
</dbReference>
<sequence>MMENQLRMAVEEAKKYYIRKLSDAGILDKTGKEYTLVPLSELEQMYKSHLQLKQTMNKTP</sequence>
<reference evidence="2" key="1">
    <citation type="journal article" date="2019" name="Int. J. Syst. Evol. Microbiol.">
        <title>The Global Catalogue of Microorganisms (GCM) 10K type strain sequencing project: providing services to taxonomists for standard genome sequencing and annotation.</title>
        <authorList>
            <consortium name="The Broad Institute Genomics Platform"/>
            <consortium name="The Broad Institute Genome Sequencing Center for Infectious Disease"/>
            <person name="Wu L."/>
            <person name="Ma J."/>
        </authorList>
    </citation>
    <scope>NUCLEOTIDE SEQUENCE [LARGE SCALE GENOMIC DNA]</scope>
    <source>
        <strain evidence="2">IBRC-M 10703</strain>
    </source>
</reference>
<gene>
    <name evidence="1" type="ORF">ACFOUV_12635</name>
</gene>
<accession>A0ABV8H0S8</accession>
<protein>
    <recommendedName>
        <fullName evidence="3">Fur-regulated basic protein FbpA</fullName>
    </recommendedName>
</protein>
<evidence type="ECO:0008006" key="3">
    <source>
        <dbReference type="Google" id="ProtNLM"/>
    </source>
</evidence>
<evidence type="ECO:0000313" key="2">
    <source>
        <dbReference type="Proteomes" id="UP001595772"/>
    </source>
</evidence>
<evidence type="ECO:0000313" key="1">
    <source>
        <dbReference type="EMBL" id="MFC4024643.1"/>
    </source>
</evidence>
<name>A0ABV8H0S8_9BACI</name>
<keyword evidence="2" id="KW-1185">Reference proteome</keyword>
<dbReference type="RefSeq" id="WP_379497130.1">
    <property type="nucleotide sequence ID" value="NZ_JBHSAO010000008.1"/>
</dbReference>